<comment type="caution">
    <text evidence="6">The sequence shown here is derived from an EMBL/GenBank/DDBJ whole genome shotgun (WGS) entry which is preliminary data.</text>
</comment>
<organism evidence="6 7">
    <name type="scientific">Merluccius polli</name>
    <name type="common">Benguela hake</name>
    <name type="synonym">Merluccius cadenati</name>
    <dbReference type="NCBI Taxonomy" id="89951"/>
    <lineage>
        <taxon>Eukaryota</taxon>
        <taxon>Metazoa</taxon>
        <taxon>Chordata</taxon>
        <taxon>Craniata</taxon>
        <taxon>Vertebrata</taxon>
        <taxon>Euteleostomi</taxon>
        <taxon>Actinopterygii</taxon>
        <taxon>Neopterygii</taxon>
        <taxon>Teleostei</taxon>
        <taxon>Neoteleostei</taxon>
        <taxon>Acanthomorphata</taxon>
        <taxon>Zeiogadaria</taxon>
        <taxon>Gadariae</taxon>
        <taxon>Gadiformes</taxon>
        <taxon>Gadoidei</taxon>
        <taxon>Merlucciidae</taxon>
        <taxon>Merluccius</taxon>
    </lineage>
</organism>
<evidence type="ECO:0000256" key="2">
    <source>
        <dbReference type="ARBA" id="ARBA00083313"/>
    </source>
</evidence>
<reference evidence="6" key="1">
    <citation type="journal article" date="2023" name="Front. Mar. Sci.">
        <title>A new Merluccius polli reference genome to investigate the effects of global change in West African waters.</title>
        <authorList>
            <person name="Mateo J.L."/>
            <person name="Blanco-Fernandez C."/>
            <person name="Garcia-Vazquez E."/>
            <person name="Machado-Schiaffino G."/>
        </authorList>
    </citation>
    <scope>NUCLEOTIDE SEQUENCE</scope>
    <source>
        <strain evidence="6">C29</strain>
        <tissue evidence="6">Fin</tissue>
    </source>
</reference>
<gene>
    <name evidence="6" type="primary">RAPGEF1_0</name>
    <name evidence="6" type="ORF">N1851_027044</name>
</gene>
<dbReference type="GO" id="GO:0007265">
    <property type="term" value="P:Ras protein signal transduction"/>
    <property type="evidence" value="ECO:0007669"/>
    <property type="project" value="TreeGrafter"/>
</dbReference>
<dbReference type="AlphaFoldDB" id="A0AA47MB05"/>
<dbReference type="PANTHER" id="PTHR23113:SF224">
    <property type="entry name" value="RAP GUANINE NUCLEOTIDE EXCHANGE FACTOR 1"/>
    <property type="match status" value="1"/>
</dbReference>
<feature type="region of interest" description="Disordered" evidence="4">
    <location>
        <begin position="184"/>
        <end position="392"/>
    </location>
</feature>
<accession>A0AA47MB05</accession>
<feature type="compositionally biased region" description="Polar residues" evidence="4">
    <location>
        <begin position="309"/>
        <end position="331"/>
    </location>
</feature>
<evidence type="ECO:0000256" key="1">
    <source>
        <dbReference type="ARBA" id="ARBA00022658"/>
    </source>
</evidence>
<evidence type="ECO:0000313" key="6">
    <source>
        <dbReference type="EMBL" id="KAK0136781.1"/>
    </source>
</evidence>
<dbReference type="SUPFAM" id="SSF48366">
    <property type="entry name" value="Ras GEF"/>
    <property type="match status" value="1"/>
</dbReference>
<dbReference type="EMBL" id="JAOPHQ010005127">
    <property type="protein sequence ID" value="KAK0136781.1"/>
    <property type="molecule type" value="Genomic_DNA"/>
</dbReference>
<feature type="compositionally biased region" description="Basic and acidic residues" evidence="4">
    <location>
        <begin position="199"/>
        <end position="210"/>
    </location>
</feature>
<feature type="region of interest" description="Disordered" evidence="4">
    <location>
        <begin position="19"/>
        <end position="53"/>
    </location>
</feature>
<dbReference type="InterPro" id="IPR036964">
    <property type="entry name" value="RASGEF_cat_dom_sf"/>
</dbReference>
<feature type="domain" description="Ras-GEF" evidence="5">
    <location>
        <begin position="668"/>
        <end position="896"/>
    </location>
</feature>
<dbReference type="PANTHER" id="PTHR23113">
    <property type="entry name" value="GUANINE NUCLEOTIDE EXCHANGE FACTOR"/>
    <property type="match status" value="1"/>
</dbReference>
<dbReference type="PROSITE" id="PS00720">
    <property type="entry name" value="RASGEF"/>
    <property type="match status" value="1"/>
</dbReference>
<evidence type="ECO:0000259" key="5">
    <source>
        <dbReference type="PROSITE" id="PS50009"/>
    </source>
</evidence>
<dbReference type="InterPro" id="IPR001895">
    <property type="entry name" value="RASGEF_cat_dom"/>
</dbReference>
<name>A0AA47MB05_MERPO</name>
<feature type="region of interest" description="Disordered" evidence="4">
    <location>
        <begin position="442"/>
        <end position="526"/>
    </location>
</feature>
<dbReference type="CDD" id="cd00155">
    <property type="entry name" value="RasGEF"/>
    <property type="match status" value="1"/>
</dbReference>
<feature type="compositionally biased region" description="Polar residues" evidence="4">
    <location>
        <begin position="355"/>
        <end position="374"/>
    </location>
</feature>
<dbReference type="InterPro" id="IPR019804">
    <property type="entry name" value="Ras_G-nucl-exch_fac_CS"/>
</dbReference>
<feature type="compositionally biased region" description="Basic and acidic residues" evidence="4">
    <location>
        <begin position="285"/>
        <end position="304"/>
    </location>
</feature>
<keyword evidence="7" id="KW-1185">Reference proteome</keyword>
<protein>
    <recommendedName>
        <fullName evidence="2">CRK SH3-binding GNRP</fullName>
    </recommendedName>
</protein>
<dbReference type="GO" id="GO:0005886">
    <property type="term" value="C:plasma membrane"/>
    <property type="evidence" value="ECO:0007669"/>
    <property type="project" value="TreeGrafter"/>
</dbReference>
<dbReference type="Pfam" id="PF00617">
    <property type="entry name" value="RasGEF"/>
    <property type="match status" value="1"/>
</dbReference>
<keyword evidence="1 3" id="KW-0344">Guanine-nucleotide releasing factor</keyword>
<dbReference type="SMART" id="SM00147">
    <property type="entry name" value="RasGEF"/>
    <property type="match status" value="1"/>
</dbReference>
<dbReference type="Gene3D" id="1.10.840.10">
    <property type="entry name" value="Ras guanine-nucleotide exchange factors catalytic domain"/>
    <property type="match status" value="1"/>
</dbReference>
<dbReference type="Proteomes" id="UP001174136">
    <property type="component" value="Unassembled WGS sequence"/>
</dbReference>
<dbReference type="FunFam" id="1.10.840.10:FF:000009">
    <property type="entry name" value="rap guanine nucleotide exchange factor 1"/>
    <property type="match status" value="1"/>
</dbReference>
<proteinExistence type="predicted"/>
<evidence type="ECO:0000313" key="7">
    <source>
        <dbReference type="Proteomes" id="UP001174136"/>
    </source>
</evidence>
<sequence>MSGRLEKTDSQRSQLASLTMRLKDKLHPPRIKRSVDKVKRTPSQRSITKPPDLDLTVTPPLQRKSVCVLAEEERAVLSALCYFKNLLDKLSGDQPVLNSLLSGSAGHVLETVHNLVQLEPHIHNSKTVTSCLSGLYASLAKLIYWADQLMLQGIVKEEKDAIATVTVVTKAVLDGVKELVRLAAERQDGPSPSSPHPPESPKDKKDHPHCPSDQSLPAVGHAESEDQHISPEPSQNPGPTPQTEESAPPKPPKPSVGDSAPALPPKKRQSIPGPAHCKVAIVAPMRRETEPSKEESEERVKLTKDSVAVESQNTHFPQTQDPDYDSLSSAETVPPLSSSPALPLPPALPQKTRRSSSGPESQALTVDVTGGQQCSPSLLSPSGTPPPLPEKKRHIQQYLQYLSSYSAPAADMLFYKRPVDLRHRYNSRQQELVTAYQLTHTHLETPCPDTPPPEPPGYAHQDTPADGDGHGGLQAVAGIPAPALPPKRKQLDSSVNPQGDNDDTEDCSIPGTGSDQSNSKDQEEQEELLFVNRQEVLDRLTMKSEEEDGPGIKAASPDILLVHATLTDSPEQVLYCEVFLSTYRCFISPHDVIGKLHAIELDGDLQLLLMDLVFSLVIKGELGLARLLRSNILSKREERRQLIDSPSWQRPLSARGVAARPGSLLDFKSQDIAEQLTLMDSKLFYKIELPEVLLWSMEQNEERSPNLTEFTQHFNNVSFWVRSVIILQEKAQEREKLVLKFLKVMKHLRKLNNFNSYLSILSALDSAPLRRLDWQKHTAEALEEFSALIDSSSSFRTYRTALSEVEPPCIPYLGLILQDLTFVHLGNPDLLVTSQGSTVNFSKRWQQFNILHTLKSFQQILYSLQPNGEIASFFNDFSDHLAEEALWELSLRLRPRNIPKANQR</sequence>
<dbReference type="Gene3D" id="1.20.870.10">
    <property type="entry name" value="Son of sevenless (SoS) protein Chain: S domain 1"/>
    <property type="match status" value="1"/>
</dbReference>
<dbReference type="GO" id="GO:0005085">
    <property type="term" value="F:guanyl-nucleotide exchange factor activity"/>
    <property type="evidence" value="ECO:0007669"/>
    <property type="project" value="UniProtKB-KW"/>
</dbReference>
<dbReference type="PROSITE" id="PS50009">
    <property type="entry name" value="RASGEF_CAT"/>
    <property type="match status" value="1"/>
</dbReference>
<feature type="compositionally biased region" description="Basic and acidic residues" evidence="4">
    <location>
        <begin position="21"/>
        <end position="39"/>
    </location>
</feature>
<evidence type="ECO:0000256" key="3">
    <source>
        <dbReference type="PROSITE-ProRule" id="PRU00168"/>
    </source>
</evidence>
<evidence type="ECO:0000256" key="4">
    <source>
        <dbReference type="SAM" id="MobiDB-lite"/>
    </source>
</evidence>
<dbReference type="InterPro" id="IPR023578">
    <property type="entry name" value="Ras_GEF_dom_sf"/>
</dbReference>
<dbReference type="InterPro" id="IPR008937">
    <property type="entry name" value="Ras-like_GEF"/>
</dbReference>